<evidence type="ECO:0000256" key="2">
    <source>
        <dbReference type="ARBA" id="ARBA00034247"/>
    </source>
</evidence>
<dbReference type="SUPFAM" id="SSF63829">
    <property type="entry name" value="Calcium-dependent phosphotriesterase"/>
    <property type="match status" value="3"/>
</dbReference>
<dbReference type="InterPro" id="IPR011110">
    <property type="entry name" value="Reg_prop"/>
</dbReference>
<dbReference type="InterPro" id="IPR043128">
    <property type="entry name" value="Rev_trsase/Diguanyl_cyclase"/>
</dbReference>
<dbReference type="Gene3D" id="3.30.70.270">
    <property type="match status" value="1"/>
</dbReference>
<evidence type="ECO:0000256" key="1">
    <source>
        <dbReference type="ARBA" id="ARBA00012528"/>
    </source>
</evidence>
<dbReference type="OrthoDB" id="5477914at2"/>
<evidence type="ECO:0000313" key="6">
    <source>
        <dbReference type="Proteomes" id="UP000199470"/>
    </source>
</evidence>
<dbReference type="CDD" id="cd01949">
    <property type="entry name" value="GGDEF"/>
    <property type="match status" value="1"/>
</dbReference>
<dbReference type="SUPFAM" id="SSF55073">
    <property type="entry name" value="Nucleotide cyclase"/>
    <property type="match status" value="1"/>
</dbReference>
<dbReference type="RefSeq" id="WP_093382958.1">
    <property type="nucleotide sequence ID" value="NZ_FOTW01000004.1"/>
</dbReference>
<dbReference type="GO" id="GO:1902201">
    <property type="term" value="P:negative regulation of bacterial-type flagellum-dependent cell motility"/>
    <property type="evidence" value="ECO:0007669"/>
    <property type="project" value="TreeGrafter"/>
</dbReference>
<dbReference type="NCBIfam" id="TIGR00254">
    <property type="entry name" value="GGDEF"/>
    <property type="match status" value="1"/>
</dbReference>
<keyword evidence="6" id="KW-1185">Reference proteome</keyword>
<feature type="domain" description="GGDEF" evidence="4">
    <location>
        <begin position="931"/>
        <end position="1067"/>
    </location>
</feature>
<sequence>MPVPPPVPQSNRFCLTRYAPTARPPALLAPLLALLAPLLALLLALLAPAAALAATPPGALATAAAPAPSLRFKKLGPLGDDEPSMLSLMQDRKGYVWVGTHTNGLYRYNGYHAVKYSNNPADPRSLPHDRVSALFEDRRGGIWAGTQNGLARFNPASNDFTVFAPAQAPNNHRIIKSIVSDGADGMWIASWGGLQHFDPASGKFAVYGHDPARPDSLASNDINALARDAAGGVWAATWPGGLDYLAPGASGFVHHQVDAAAKPDARGNIVRALQFDRQGALWIGTESGVLRWDGKGDWAGRQAVAAPYSRVTNFYVDNAGTLWCTTLSAGLLRWDAAAGRFDQFVHAADDPNSLAGDNLRAVMQDRGGMLWIASFTDGISLANLSSGGFTRHVPFRIDSRSMPASNALLSLARAPAGRVWLGGNVGMSLYDPASGTVMKNYRADERRAGALSHNIVYSMYQRIAADGSAAGPLWAGTSNGLNRLDTPDSAFQVVHFGNTASDFINFIAPGAGDVLWLATGNSLIRYDTRSDERRIYYHDPADPASRSVNGTSAVLEDRAGRVWAGSEWNGGGLDLLDPRTGKFRHFRHNKDNPAGLSDDNISSLHQDAAGRVWIGTGKGLDLVLDGADGAVSFRSYAAPMRAAKILAIRDDAAGNIWCSTIAGLYRLEPRSGKVSHFTAADGLSDGFTVGSSAADGAGLLYFGGVHGMTAVDPAAVRSDSVAPQVAITDISVFNRSLQHGGLGEGTSIEGPLTAPTRLTLSAQASVFAIEFAALHYTEPGENRYLYQLQGFDRDWVAADAAHRVASYTNLNPGNYTFRVKAANHRGVWNAEPATLQITITPPFWQRWWFRLLAGLLAVGALLGAHLLRLKRVTRQQRELRQLVTERTGELEASNRKLAALSTTDGLTGVANRRGFDLALEREWRRAERTGQTVALTMLDVDHFKKYNDHYGHLAGDACLRAVAELITSHGRRTTDLVARYGGEEFALLAAATDSADAFGVAEAICAELVKLQLPHAGSPFGVVTISIGVAVLLPGGDNTPERLLQQADRAMYRAKEKGRNMALLALPALD</sequence>
<dbReference type="GO" id="GO:0052621">
    <property type="term" value="F:diguanylate cyclase activity"/>
    <property type="evidence" value="ECO:0007669"/>
    <property type="project" value="UniProtKB-EC"/>
</dbReference>
<dbReference type="PANTHER" id="PTHR45138">
    <property type="entry name" value="REGULATORY COMPONENTS OF SENSORY TRANSDUCTION SYSTEM"/>
    <property type="match status" value="1"/>
</dbReference>
<dbReference type="GO" id="GO:0005886">
    <property type="term" value="C:plasma membrane"/>
    <property type="evidence" value="ECO:0007669"/>
    <property type="project" value="TreeGrafter"/>
</dbReference>
<dbReference type="AlphaFoldDB" id="A0A1I4I2X5"/>
<proteinExistence type="predicted"/>
<dbReference type="PANTHER" id="PTHR45138:SF9">
    <property type="entry name" value="DIGUANYLATE CYCLASE DGCM-RELATED"/>
    <property type="match status" value="1"/>
</dbReference>
<keyword evidence="3" id="KW-0812">Transmembrane</keyword>
<dbReference type="STRING" id="758825.SAMN02982985_00426"/>
<evidence type="ECO:0000259" key="4">
    <source>
        <dbReference type="PROSITE" id="PS50887"/>
    </source>
</evidence>
<dbReference type="SMART" id="SM00267">
    <property type="entry name" value="GGDEF"/>
    <property type="match status" value="1"/>
</dbReference>
<dbReference type="EC" id="2.7.7.65" evidence="1"/>
<dbReference type="InterPro" id="IPR015943">
    <property type="entry name" value="WD40/YVTN_repeat-like_dom_sf"/>
</dbReference>
<dbReference type="FunFam" id="3.30.70.270:FF:000001">
    <property type="entry name" value="Diguanylate cyclase domain protein"/>
    <property type="match status" value="1"/>
</dbReference>
<dbReference type="Pfam" id="PF07494">
    <property type="entry name" value="Reg_prop"/>
    <property type="match status" value="3"/>
</dbReference>
<dbReference type="GO" id="GO:0043709">
    <property type="term" value="P:cell adhesion involved in single-species biofilm formation"/>
    <property type="evidence" value="ECO:0007669"/>
    <property type="project" value="TreeGrafter"/>
</dbReference>
<accession>A0A1I4I2X5</accession>
<reference evidence="5 6" key="1">
    <citation type="submission" date="2016-10" db="EMBL/GenBank/DDBJ databases">
        <authorList>
            <person name="de Groot N.N."/>
        </authorList>
    </citation>
    <scope>NUCLEOTIDE SEQUENCE [LARGE SCALE GENOMIC DNA]</scope>
    <source>
        <strain evidence="5 6">ATCC 43154</strain>
    </source>
</reference>
<dbReference type="CDD" id="cd00146">
    <property type="entry name" value="PKD"/>
    <property type="match status" value="1"/>
</dbReference>
<gene>
    <name evidence="5" type="ORF">SAMN02982985_00426</name>
</gene>
<evidence type="ECO:0000313" key="5">
    <source>
        <dbReference type="EMBL" id="SFL48715.1"/>
    </source>
</evidence>
<organism evidence="5 6">
    <name type="scientific">Rugamonas rubra</name>
    <dbReference type="NCBI Taxonomy" id="758825"/>
    <lineage>
        <taxon>Bacteria</taxon>
        <taxon>Pseudomonadati</taxon>
        <taxon>Pseudomonadota</taxon>
        <taxon>Betaproteobacteria</taxon>
        <taxon>Burkholderiales</taxon>
        <taxon>Oxalobacteraceae</taxon>
        <taxon>Telluria group</taxon>
        <taxon>Rugamonas</taxon>
    </lineage>
</organism>
<evidence type="ECO:0000256" key="3">
    <source>
        <dbReference type="SAM" id="Phobius"/>
    </source>
</evidence>
<dbReference type="Proteomes" id="UP000199470">
    <property type="component" value="Unassembled WGS sequence"/>
</dbReference>
<dbReference type="Pfam" id="PF00990">
    <property type="entry name" value="GGDEF"/>
    <property type="match status" value="1"/>
</dbReference>
<dbReference type="Pfam" id="PF07495">
    <property type="entry name" value="Y_Y_Y"/>
    <property type="match status" value="1"/>
</dbReference>
<dbReference type="PROSITE" id="PS50887">
    <property type="entry name" value="GGDEF"/>
    <property type="match status" value="1"/>
</dbReference>
<dbReference type="InterPro" id="IPR029787">
    <property type="entry name" value="Nucleotide_cyclase"/>
</dbReference>
<dbReference type="InterPro" id="IPR000160">
    <property type="entry name" value="GGDEF_dom"/>
</dbReference>
<dbReference type="InterPro" id="IPR050469">
    <property type="entry name" value="Diguanylate_Cyclase"/>
</dbReference>
<feature type="transmembrane region" description="Helical" evidence="3">
    <location>
        <begin position="847"/>
        <end position="867"/>
    </location>
</feature>
<dbReference type="Gene3D" id="2.60.40.10">
    <property type="entry name" value="Immunoglobulins"/>
    <property type="match status" value="1"/>
</dbReference>
<dbReference type="InterPro" id="IPR011123">
    <property type="entry name" value="Y_Y_Y"/>
</dbReference>
<name>A0A1I4I2X5_9BURK</name>
<dbReference type="EMBL" id="FOTW01000004">
    <property type="protein sequence ID" value="SFL48715.1"/>
    <property type="molecule type" value="Genomic_DNA"/>
</dbReference>
<keyword evidence="3" id="KW-0472">Membrane</keyword>
<dbReference type="InterPro" id="IPR013783">
    <property type="entry name" value="Ig-like_fold"/>
</dbReference>
<dbReference type="Gene3D" id="2.130.10.10">
    <property type="entry name" value="YVTN repeat-like/Quinoprotein amine dehydrogenase"/>
    <property type="match status" value="3"/>
</dbReference>
<protein>
    <recommendedName>
        <fullName evidence="1">diguanylate cyclase</fullName>
        <ecNumber evidence="1">2.7.7.65</ecNumber>
    </recommendedName>
</protein>
<dbReference type="FunFam" id="2.60.40.10:FF:000791">
    <property type="entry name" value="Two-component system sensor histidine kinase/response regulator"/>
    <property type="match status" value="1"/>
</dbReference>
<comment type="catalytic activity">
    <reaction evidence="2">
        <text>2 GTP = 3',3'-c-di-GMP + 2 diphosphate</text>
        <dbReference type="Rhea" id="RHEA:24898"/>
        <dbReference type="ChEBI" id="CHEBI:33019"/>
        <dbReference type="ChEBI" id="CHEBI:37565"/>
        <dbReference type="ChEBI" id="CHEBI:58805"/>
        <dbReference type="EC" id="2.7.7.65"/>
    </reaction>
</comment>
<keyword evidence="3" id="KW-1133">Transmembrane helix</keyword>